<protein>
    <submittedName>
        <fullName evidence="1">Uncharacterized protein</fullName>
    </submittedName>
</protein>
<dbReference type="EMBL" id="BLAL01000160">
    <property type="protein sequence ID" value="GES86530.1"/>
    <property type="molecule type" value="Genomic_DNA"/>
</dbReference>
<organism evidence="1 2">
    <name type="scientific">Rhizophagus clarus</name>
    <dbReference type="NCBI Taxonomy" id="94130"/>
    <lineage>
        <taxon>Eukaryota</taxon>
        <taxon>Fungi</taxon>
        <taxon>Fungi incertae sedis</taxon>
        <taxon>Mucoromycota</taxon>
        <taxon>Glomeromycotina</taxon>
        <taxon>Glomeromycetes</taxon>
        <taxon>Glomerales</taxon>
        <taxon>Glomeraceae</taxon>
        <taxon>Rhizophagus</taxon>
    </lineage>
</organism>
<comment type="caution">
    <text evidence="1">The sequence shown here is derived from an EMBL/GenBank/DDBJ whole genome shotgun (WGS) entry which is preliminary data.</text>
</comment>
<evidence type="ECO:0000313" key="1">
    <source>
        <dbReference type="EMBL" id="GES86530.1"/>
    </source>
</evidence>
<evidence type="ECO:0000313" key="2">
    <source>
        <dbReference type="Proteomes" id="UP000615446"/>
    </source>
</evidence>
<gene>
    <name evidence="1" type="ORF">RCL2_001358700</name>
</gene>
<proteinExistence type="predicted"/>
<accession>A0A8H3LHU3</accession>
<reference evidence="1" key="1">
    <citation type="submission" date="2019-10" db="EMBL/GenBank/DDBJ databases">
        <title>Conservation and host-specific expression of non-tandemly repeated heterogenous ribosome RNA gene in arbuscular mycorrhizal fungi.</title>
        <authorList>
            <person name="Maeda T."/>
            <person name="Kobayashi Y."/>
            <person name="Nakagawa T."/>
            <person name="Ezawa T."/>
            <person name="Yamaguchi K."/>
            <person name="Bino T."/>
            <person name="Nishimoto Y."/>
            <person name="Shigenobu S."/>
            <person name="Kawaguchi M."/>
        </authorList>
    </citation>
    <scope>NUCLEOTIDE SEQUENCE</scope>
    <source>
        <strain evidence="1">HR1</strain>
    </source>
</reference>
<sequence>MNLERQYIASAYSSQSPLVMNKNQTLLAYYSCIFSMENGMLVLNEDYGCDNCPVKFITLKNNCRPSGFKLVDPYQIYDEIDIDISNDYNDTNVITKLNRKIFIDDNGNVRVTKGLDENKLQKLSKTIMDENSDKDIKKAAPSNEKKIILKDKVEVEDSDLHEFVLRPNDTYDEISLERNDICKKTSSFSHILSYKLLNNQYLILISMEAIEIYTLNKNFINRYFWNNDEWKNIYEKFKKRDEIYDIEFTNEHYKQLIEGILKDEFDDSNHSIPFPNFMGQTIDRRKEIAEDVINDNLASSKFRIEIIDMLKMAMKENCDEVVRPLINNIIESIQDHSVDSMTFISLNLAKLCDDYPDYVVKYISYTSYLDSFIYKY</sequence>
<dbReference type="AlphaFoldDB" id="A0A8H3LHU3"/>
<name>A0A8H3LHU3_9GLOM</name>
<dbReference type="OrthoDB" id="2378583at2759"/>
<dbReference type="Proteomes" id="UP000615446">
    <property type="component" value="Unassembled WGS sequence"/>
</dbReference>